<name>A0A5C1QF91_9SPIO</name>
<keyword evidence="4" id="KW-1185">Reference proteome</keyword>
<feature type="transmembrane region" description="Helical" evidence="1">
    <location>
        <begin position="237"/>
        <end position="258"/>
    </location>
</feature>
<evidence type="ECO:0000313" key="3">
    <source>
        <dbReference type="EMBL" id="QEN06695.1"/>
    </source>
</evidence>
<keyword evidence="1" id="KW-0812">Transmembrane</keyword>
<dbReference type="OrthoDB" id="9777755at2"/>
<accession>A0A5C1QF91</accession>
<dbReference type="PANTHER" id="PTHR35797">
    <property type="entry name" value="PROTEASE-RELATED"/>
    <property type="match status" value="1"/>
</dbReference>
<keyword evidence="3" id="KW-0482">Metalloprotease</keyword>
<keyword evidence="3" id="KW-0378">Hydrolase</keyword>
<keyword evidence="3" id="KW-0645">Protease</keyword>
<dbReference type="GO" id="GO:0080120">
    <property type="term" value="P:CAAX-box protein maturation"/>
    <property type="evidence" value="ECO:0007669"/>
    <property type="project" value="UniProtKB-ARBA"/>
</dbReference>
<keyword evidence="1" id="KW-0472">Membrane</keyword>
<dbReference type="InterPro" id="IPR003675">
    <property type="entry name" value="Rce1/LyrA-like_dom"/>
</dbReference>
<evidence type="ECO:0000259" key="2">
    <source>
        <dbReference type="Pfam" id="PF02517"/>
    </source>
</evidence>
<dbReference type="KEGG" id="ock:EXM22_01315"/>
<proteinExistence type="predicted"/>
<dbReference type="AlphaFoldDB" id="A0A5C1QF91"/>
<dbReference type="Proteomes" id="UP000324209">
    <property type="component" value="Chromosome"/>
</dbReference>
<organism evidence="3 4">
    <name type="scientific">Oceanispirochaeta crateris</name>
    <dbReference type="NCBI Taxonomy" id="2518645"/>
    <lineage>
        <taxon>Bacteria</taxon>
        <taxon>Pseudomonadati</taxon>
        <taxon>Spirochaetota</taxon>
        <taxon>Spirochaetia</taxon>
        <taxon>Spirochaetales</taxon>
        <taxon>Spirochaetaceae</taxon>
        <taxon>Oceanispirochaeta</taxon>
    </lineage>
</organism>
<feature type="transmembrane region" description="Helical" evidence="1">
    <location>
        <begin position="109"/>
        <end position="129"/>
    </location>
</feature>
<dbReference type="GO" id="GO:0008237">
    <property type="term" value="F:metallopeptidase activity"/>
    <property type="evidence" value="ECO:0007669"/>
    <property type="project" value="UniProtKB-KW"/>
</dbReference>
<sequence>MMNKETKKTTAFLALMFLICLPFYILMSHNSAKFYLPSVIMIMWTPGLAAIIVKLALDKNLRGFGWKPGRLKFLSVGYALPLMGGLLVYGVVWMTGAGELNMERLSENFMVRILMAATLGVLVSMLTAAGEEIGWRGFLVPELLKRYSPLKTSLIVSVIWALYHYPGIFFSSYTSGTESWYAVLFFTLQIMSLSFIMTWLWIKSGSLWPAIILHSSHNLFIQSVFDGLTNDTGITKYFTTDFGVGLALFYGVIAILLWNRKRIMTSQ</sequence>
<feature type="domain" description="CAAX prenyl protease 2/Lysostaphin resistance protein A-like" evidence="2">
    <location>
        <begin position="118"/>
        <end position="220"/>
    </location>
</feature>
<dbReference type="Pfam" id="PF02517">
    <property type="entry name" value="Rce1-like"/>
    <property type="match status" value="1"/>
</dbReference>
<feature type="transmembrane region" description="Helical" evidence="1">
    <location>
        <begin position="12"/>
        <end position="28"/>
    </location>
</feature>
<dbReference type="GO" id="GO:0004175">
    <property type="term" value="F:endopeptidase activity"/>
    <property type="evidence" value="ECO:0007669"/>
    <property type="project" value="UniProtKB-ARBA"/>
</dbReference>
<dbReference type="EMBL" id="CP036150">
    <property type="protein sequence ID" value="QEN06695.1"/>
    <property type="molecule type" value="Genomic_DNA"/>
</dbReference>
<protein>
    <submittedName>
        <fullName evidence="3">CPBP family intramembrane metalloprotease</fullName>
    </submittedName>
</protein>
<evidence type="ECO:0000256" key="1">
    <source>
        <dbReference type="SAM" id="Phobius"/>
    </source>
</evidence>
<dbReference type="GO" id="GO:0006508">
    <property type="term" value="P:proteolysis"/>
    <property type="evidence" value="ECO:0007669"/>
    <property type="project" value="UniProtKB-KW"/>
</dbReference>
<feature type="transmembrane region" description="Helical" evidence="1">
    <location>
        <begin position="150"/>
        <end position="168"/>
    </location>
</feature>
<keyword evidence="1" id="KW-1133">Transmembrane helix</keyword>
<evidence type="ECO:0000313" key="4">
    <source>
        <dbReference type="Proteomes" id="UP000324209"/>
    </source>
</evidence>
<feature type="transmembrane region" description="Helical" evidence="1">
    <location>
        <begin position="78"/>
        <end position="97"/>
    </location>
</feature>
<feature type="transmembrane region" description="Helical" evidence="1">
    <location>
        <begin position="34"/>
        <end position="57"/>
    </location>
</feature>
<dbReference type="PANTHER" id="PTHR35797:SF1">
    <property type="entry name" value="PROTEASE"/>
    <property type="match status" value="1"/>
</dbReference>
<gene>
    <name evidence="3" type="ORF">EXM22_01315</name>
</gene>
<feature type="transmembrane region" description="Helical" evidence="1">
    <location>
        <begin position="180"/>
        <end position="200"/>
    </location>
</feature>
<reference evidence="3 4" key="1">
    <citation type="submission" date="2019-02" db="EMBL/GenBank/DDBJ databases">
        <title>Complete Genome Sequence and Methylome Analysis of free living Spirochaetas.</title>
        <authorList>
            <person name="Fomenkov A."/>
            <person name="Dubinina G."/>
            <person name="Leshcheva N."/>
            <person name="Mikheeva N."/>
            <person name="Grabovich M."/>
            <person name="Vincze T."/>
            <person name="Roberts R.J."/>
        </authorList>
    </citation>
    <scope>NUCLEOTIDE SEQUENCE [LARGE SCALE GENOMIC DNA]</scope>
    <source>
        <strain evidence="3 4">K2</strain>
    </source>
</reference>
<dbReference type="InterPro" id="IPR042150">
    <property type="entry name" value="MmRce1-like"/>
</dbReference>